<keyword evidence="5 7" id="KW-1133">Transmembrane helix</keyword>
<keyword evidence="4 7" id="KW-0812">Transmembrane</keyword>
<proteinExistence type="inferred from homology"/>
<dbReference type="CDD" id="cd06261">
    <property type="entry name" value="TM_PBP2"/>
    <property type="match status" value="1"/>
</dbReference>
<evidence type="ECO:0000256" key="4">
    <source>
        <dbReference type="ARBA" id="ARBA00022692"/>
    </source>
</evidence>
<feature type="transmembrane region" description="Helical" evidence="7">
    <location>
        <begin position="75"/>
        <end position="96"/>
    </location>
</feature>
<sequence length="295" mass="33132">MLRKRWSDRRFAVITILPAFILVFGIVLYPLIQTFIYSLKNMELTSASKGQFVGIHNYVEALTDSSVWEALGRTAYFSSFSIALELVLGLLTALLLNENIRGIGFLRSIIILPWAVPTIVNAAMWKWIYHPEFGALNGLLVQLHLIDAYRPWLSSPWTAMNMVILADVWKMTPFVCIFFLASLQMTNKSVYEAASIDGAGLFRRLIVLTLPYLKPTVLVLIVMRTMESFKVFDLIYALTKGGPTNGTMVIIYKAYLEAFTNLQFSQGATLSYLIALFIAALTFAYVKVLKAEGGI</sequence>
<feature type="transmembrane region" description="Helical" evidence="7">
    <location>
        <begin position="12"/>
        <end position="32"/>
    </location>
</feature>
<feature type="domain" description="ABC transmembrane type-1" evidence="8">
    <location>
        <begin position="71"/>
        <end position="285"/>
    </location>
</feature>
<evidence type="ECO:0000256" key="3">
    <source>
        <dbReference type="ARBA" id="ARBA00022475"/>
    </source>
</evidence>
<dbReference type="EMBL" id="BMHE01000042">
    <property type="protein sequence ID" value="GGA02613.1"/>
    <property type="molecule type" value="Genomic_DNA"/>
</dbReference>
<evidence type="ECO:0000313" key="10">
    <source>
        <dbReference type="Proteomes" id="UP000615455"/>
    </source>
</evidence>
<name>A0ABQ1F8T1_9BACL</name>
<dbReference type="RefSeq" id="WP_189018088.1">
    <property type="nucleotide sequence ID" value="NZ_BMHE01000042.1"/>
</dbReference>
<comment type="subcellular location">
    <subcellularLocation>
        <location evidence="1 7">Cell membrane</location>
        <topology evidence="1 7">Multi-pass membrane protein</topology>
    </subcellularLocation>
</comment>
<comment type="caution">
    <text evidence="9">The sequence shown here is derived from an EMBL/GenBank/DDBJ whole genome shotgun (WGS) entry which is preliminary data.</text>
</comment>
<dbReference type="InterPro" id="IPR035906">
    <property type="entry name" value="MetI-like_sf"/>
</dbReference>
<evidence type="ECO:0000256" key="5">
    <source>
        <dbReference type="ARBA" id="ARBA00022989"/>
    </source>
</evidence>
<dbReference type="Proteomes" id="UP000615455">
    <property type="component" value="Unassembled WGS sequence"/>
</dbReference>
<comment type="similarity">
    <text evidence="7">Belongs to the binding-protein-dependent transport system permease family.</text>
</comment>
<evidence type="ECO:0000256" key="7">
    <source>
        <dbReference type="RuleBase" id="RU363032"/>
    </source>
</evidence>
<dbReference type="PANTHER" id="PTHR43005">
    <property type="entry name" value="BLR7065 PROTEIN"/>
    <property type="match status" value="1"/>
</dbReference>
<evidence type="ECO:0000256" key="2">
    <source>
        <dbReference type="ARBA" id="ARBA00022448"/>
    </source>
</evidence>
<keyword evidence="6 7" id="KW-0472">Membrane</keyword>
<dbReference type="InterPro" id="IPR000515">
    <property type="entry name" value="MetI-like"/>
</dbReference>
<evidence type="ECO:0000256" key="1">
    <source>
        <dbReference type="ARBA" id="ARBA00004651"/>
    </source>
</evidence>
<feature type="transmembrane region" description="Helical" evidence="7">
    <location>
        <begin position="108"/>
        <end position="128"/>
    </location>
</feature>
<accession>A0ABQ1F8T1</accession>
<feature type="transmembrane region" description="Helical" evidence="7">
    <location>
        <begin position="159"/>
        <end position="181"/>
    </location>
</feature>
<dbReference type="Pfam" id="PF00528">
    <property type="entry name" value="BPD_transp_1"/>
    <property type="match status" value="1"/>
</dbReference>
<dbReference type="PANTHER" id="PTHR43005:SF1">
    <property type="entry name" value="SPERMIDINE_PUTRESCINE TRANSPORT SYSTEM PERMEASE PROTEIN"/>
    <property type="match status" value="1"/>
</dbReference>
<protein>
    <submittedName>
        <fullName evidence="9">ABC transporter permease</fullName>
    </submittedName>
</protein>
<evidence type="ECO:0000313" key="9">
    <source>
        <dbReference type="EMBL" id="GGA02613.1"/>
    </source>
</evidence>
<evidence type="ECO:0000256" key="6">
    <source>
        <dbReference type="ARBA" id="ARBA00023136"/>
    </source>
</evidence>
<feature type="transmembrane region" description="Helical" evidence="7">
    <location>
        <begin position="270"/>
        <end position="289"/>
    </location>
</feature>
<reference evidence="10" key="1">
    <citation type="journal article" date="2019" name="Int. J. Syst. Evol. Microbiol.">
        <title>The Global Catalogue of Microorganisms (GCM) 10K type strain sequencing project: providing services to taxonomists for standard genome sequencing and annotation.</title>
        <authorList>
            <consortium name="The Broad Institute Genomics Platform"/>
            <consortium name="The Broad Institute Genome Sequencing Center for Infectious Disease"/>
            <person name="Wu L."/>
            <person name="Ma J."/>
        </authorList>
    </citation>
    <scope>NUCLEOTIDE SEQUENCE [LARGE SCALE GENOMIC DNA]</scope>
    <source>
        <strain evidence="10">CGMCC 1.15043</strain>
    </source>
</reference>
<evidence type="ECO:0000259" key="8">
    <source>
        <dbReference type="PROSITE" id="PS50928"/>
    </source>
</evidence>
<keyword evidence="3" id="KW-1003">Cell membrane</keyword>
<dbReference type="SUPFAM" id="SSF161098">
    <property type="entry name" value="MetI-like"/>
    <property type="match status" value="1"/>
</dbReference>
<keyword evidence="10" id="KW-1185">Reference proteome</keyword>
<organism evidence="9 10">
    <name type="scientific">Paenibacillus marchantiophytorum</name>
    <dbReference type="NCBI Taxonomy" id="1619310"/>
    <lineage>
        <taxon>Bacteria</taxon>
        <taxon>Bacillati</taxon>
        <taxon>Bacillota</taxon>
        <taxon>Bacilli</taxon>
        <taxon>Bacillales</taxon>
        <taxon>Paenibacillaceae</taxon>
        <taxon>Paenibacillus</taxon>
    </lineage>
</organism>
<feature type="transmembrane region" description="Helical" evidence="7">
    <location>
        <begin position="201"/>
        <end position="223"/>
    </location>
</feature>
<dbReference type="PROSITE" id="PS50928">
    <property type="entry name" value="ABC_TM1"/>
    <property type="match status" value="1"/>
</dbReference>
<gene>
    <name evidence="9" type="ORF">GCM10008018_55950</name>
</gene>
<keyword evidence="2 7" id="KW-0813">Transport</keyword>
<dbReference type="Gene3D" id="1.10.3720.10">
    <property type="entry name" value="MetI-like"/>
    <property type="match status" value="1"/>
</dbReference>